<dbReference type="EMBL" id="PJRQ01000041">
    <property type="protein sequence ID" value="PLR08675.1"/>
    <property type="molecule type" value="Genomic_DNA"/>
</dbReference>
<reference evidence="3 6" key="2">
    <citation type="submission" date="2018-01" db="EMBL/GenBank/DDBJ databases">
        <title>Complete genome sequence of Caulobacter flavus RHGG3.</title>
        <authorList>
            <person name="Yang E."/>
        </authorList>
    </citation>
    <scope>NUCLEOTIDE SEQUENCE [LARGE SCALE GENOMIC DNA]</scope>
    <source>
        <strain evidence="3 6">RHGG3</strain>
    </source>
</reference>
<dbReference type="PANTHER" id="PTHR46797">
    <property type="entry name" value="HTH-TYPE TRANSCRIPTIONAL REGULATOR"/>
    <property type="match status" value="1"/>
</dbReference>
<accession>A0A2N5CNZ8</accession>
<dbReference type="Proteomes" id="UP000281192">
    <property type="component" value="Chromosome"/>
</dbReference>
<dbReference type="Gene3D" id="1.10.260.40">
    <property type="entry name" value="lambda repressor-like DNA-binding domains"/>
    <property type="match status" value="1"/>
</dbReference>
<dbReference type="AlphaFoldDB" id="A0A2N5CNZ8"/>
<evidence type="ECO:0000256" key="1">
    <source>
        <dbReference type="ARBA" id="ARBA00023125"/>
    </source>
</evidence>
<dbReference type="GO" id="GO:0003700">
    <property type="term" value="F:DNA-binding transcription factor activity"/>
    <property type="evidence" value="ECO:0007669"/>
    <property type="project" value="TreeGrafter"/>
</dbReference>
<dbReference type="CDD" id="cd00093">
    <property type="entry name" value="HTH_XRE"/>
    <property type="match status" value="1"/>
</dbReference>
<dbReference type="KEGG" id="cfh:C1707_21410"/>
<dbReference type="Proteomes" id="UP000234483">
    <property type="component" value="Unassembled WGS sequence"/>
</dbReference>
<dbReference type="SUPFAM" id="SSF47413">
    <property type="entry name" value="lambda repressor-like DNA-binding domains"/>
    <property type="match status" value="1"/>
</dbReference>
<evidence type="ECO:0000313" key="6">
    <source>
        <dbReference type="Proteomes" id="UP000281192"/>
    </source>
</evidence>
<dbReference type="Pfam" id="PF13560">
    <property type="entry name" value="HTH_31"/>
    <property type="match status" value="1"/>
</dbReference>
<dbReference type="RefSeq" id="WP_101714631.1">
    <property type="nucleotide sequence ID" value="NZ_CP026100.1"/>
</dbReference>
<dbReference type="EMBL" id="CP026100">
    <property type="protein sequence ID" value="AYV48609.1"/>
    <property type="molecule type" value="Genomic_DNA"/>
</dbReference>
<evidence type="ECO:0000259" key="2">
    <source>
        <dbReference type="PROSITE" id="PS50943"/>
    </source>
</evidence>
<proteinExistence type="predicted"/>
<dbReference type="OrthoDB" id="9815697at2"/>
<evidence type="ECO:0000313" key="5">
    <source>
        <dbReference type="Proteomes" id="UP000234483"/>
    </source>
</evidence>
<organism evidence="4 5">
    <name type="scientific">Caulobacter flavus</name>
    <dbReference type="NCBI Taxonomy" id="1679497"/>
    <lineage>
        <taxon>Bacteria</taxon>
        <taxon>Pseudomonadati</taxon>
        <taxon>Pseudomonadota</taxon>
        <taxon>Alphaproteobacteria</taxon>
        <taxon>Caulobacterales</taxon>
        <taxon>Caulobacteraceae</taxon>
        <taxon>Caulobacter</taxon>
    </lineage>
</organism>
<dbReference type="PROSITE" id="PS50943">
    <property type="entry name" value="HTH_CROC1"/>
    <property type="match status" value="1"/>
</dbReference>
<evidence type="ECO:0000313" key="4">
    <source>
        <dbReference type="EMBL" id="PLR08675.1"/>
    </source>
</evidence>
<keyword evidence="1" id="KW-0238">DNA-binding</keyword>
<evidence type="ECO:0000313" key="3">
    <source>
        <dbReference type="EMBL" id="AYV48609.1"/>
    </source>
</evidence>
<reference evidence="4 5" key="1">
    <citation type="submission" date="2017-12" db="EMBL/GenBank/DDBJ databases">
        <title>The genome sequence of Caulobacter flavus CGMCC1 15093.</title>
        <authorList>
            <person name="Gao J."/>
            <person name="Mao X."/>
            <person name="Sun J."/>
        </authorList>
    </citation>
    <scope>NUCLEOTIDE SEQUENCE [LARGE SCALE GENOMIC DNA]</scope>
    <source>
        <strain evidence="4 5">CGMCC1 15093</strain>
    </source>
</reference>
<dbReference type="GO" id="GO:0003677">
    <property type="term" value="F:DNA binding"/>
    <property type="evidence" value="ECO:0007669"/>
    <property type="project" value="UniProtKB-KW"/>
</dbReference>
<sequence length="113" mass="12286">MARLEEQVGAIVRHHRTRAGLTQAQLAELIDRQPGAVQNIENGKAGPTFETIVRLVRALNINAVELFQHGDFVVSESANDTLVEILQIVSALGEPELIAVKALIEAGLDLRRA</sequence>
<keyword evidence="6" id="KW-1185">Reference proteome</keyword>
<dbReference type="SMART" id="SM00530">
    <property type="entry name" value="HTH_XRE"/>
    <property type="match status" value="1"/>
</dbReference>
<dbReference type="GO" id="GO:0005829">
    <property type="term" value="C:cytosol"/>
    <property type="evidence" value="ECO:0007669"/>
    <property type="project" value="TreeGrafter"/>
</dbReference>
<protein>
    <recommendedName>
        <fullName evidence="2">HTH cro/C1-type domain-containing protein</fullName>
    </recommendedName>
</protein>
<dbReference type="InterPro" id="IPR010982">
    <property type="entry name" value="Lambda_DNA-bd_dom_sf"/>
</dbReference>
<dbReference type="InterPro" id="IPR001387">
    <property type="entry name" value="Cro/C1-type_HTH"/>
</dbReference>
<feature type="domain" description="HTH cro/C1-type" evidence="2">
    <location>
        <begin position="12"/>
        <end position="66"/>
    </location>
</feature>
<dbReference type="PANTHER" id="PTHR46797:SF24">
    <property type="entry name" value="DNA-BINDING PHAGE PROTEIN"/>
    <property type="match status" value="1"/>
</dbReference>
<gene>
    <name evidence="3" type="ORF">C1707_21410</name>
    <name evidence="4" type="ORF">CFHF_19655</name>
</gene>
<name>A0A2N5CNZ8_9CAUL</name>
<dbReference type="InterPro" id="IPR050807">
    <property type="entry name" value="TransReg_Diox_bact_type"/>
</dbReference>